<name>A0ABS4KIJ2_9FIRM</name>
<feature type="domain" description="VTC" evidence="1">
    <location>
        <begin position="8"/>
        <end position="231"/>
    </location>
</feature>
<proteinExistence type="predicted"/>
<dbReference type="EMBL" id="JAGGLI010000008">
    <property type="protein sequence ID" value="MBP2027180.1"/>
    <property type="molecule type" value="Genomic_DNA"/>
</dbReference>
<dbReference type="Pfam" id="PF09359">
    <property type="entry name" value="VTC"/>
    <property type="match status" value="1"/>
</dbReference>
<organism evidence="2 3">
    <name type="scientific">Acetoanaerobium pronyense</name>
    <dbReference type="NCBI Taxonomy" id="1482736"/>
    <lineage>
        <taxon>Bacteria</taxon>
        <taxon>Bacillati</taxon>
        <taxon>Bacillota</taxon>
        <taxon>Clostridia</taxon>
        <taxon>Peptostreptococcales</taxon>
        <taxon>Filifactoraceae</taxon>
        <taxon>Acetoanaerobium</taxon>
    </lineage>
</organism>
<dbReference type="InterPro" id="IPR018966">
    <property type="entry name" value="VTC_domain"/>
</dbReference>
<evidence type="ECO:0000313" key="3">
    <source>
        <dbReference type="Proteomes" id="UP001314903"/>
    </source>
</evidence>
<comment type="caution">
    <text evidence="2">The sequence shown here is derived from an EMBL/GenBank/DDBJ whole genome shotgun (WGS) entry which is preliminary data.</text>
</comment>
<dbReference type="CDD" id="cd07750">
    <property type="entry name" value="PolyPPase_VTC_like"/>
    <property type="match status" value="1"/>
</dbReference>
<protein>
    <submittedName>
        <fullName evidence="2">SPX domain protein involved in polyphosphate accumulation</fullName>
    </submittedName>
</protein>
<dbReference type="InterPro" id="IPR042267">
    <property type="entry name" value="VTC_sf"/>
</dbReference>
<keyword evidence="3" id="KW-1185">Reference proteome</keyword>
<dbReference type="Proteomes" id="UP001314903">
    <property type="component" value="Unassembled WGS sequence"/>
</dbReference>
<reference evidence="2 3" key="1">
    <citation type="submission" date="2021-03" db="EMBL/GenBank/DDBJ databases">
        <title>Genomic Encyclopedia of Type Strains, Phase IV (KMG-IV): sequencing the most valuable type-strain genomes for metagenomic binning, comparative biology and taxonomic classification.</title>
        <authorList>
            <person name="Goeker M."/>
        </authorList>
    </citation>
    <scope>NUCLEOTIDE SEQUENCE [LARGE SCALE GENOMIC DNA]</scope>
    <source>
        <strain evidence="2 3">DSM 27512</strain>
    </source>
</reference>
<evidence type="ECO:0000313" key="2">
    <source>
        <dbReference type="EMBL" id="MBP2027180.1"/>
    </source>
</evidence>
<dbReference type="RefSeq" id="WP_209659990.1">
    <property type="nucleotide sequence ID" value="NZ_JAGGLI010000008.1"/>
</dbReference>
<dbReference type="Gene3D" id="3.20.100.30">
    <property type="entry name" value="VTC, catalytic tunnel domain"/>
    <property type="match status" value="1"/>
</dbReference>
<evidence type="ECO:0000259" key="1">
    <source>
        <dbReference type="Pfam" id="PF09359"/>
    </source>
</evidence>
<gene>
    <name evidence="2" type="ORF">J2Z35_000974</name>
</gene>
<accession>A0ABS4KIJ2</accession>
<sequence length="246" mass="29378">MSKSVFSRNEIKYIITSSEQLKIEEGIREYVKSDPYSKGNRFYTITNLYFDTKEDELIRHSLSKPIYKEKIRLRGYGVPSMEDIVFLEIKKKYKSLVNKRRVNLRLKDAKNYLNNRLKPDDLDFMTAQVFKELDYMLSLKEFFPKAYIAYDRKAFFGKDSDDLRITFDKNIRARRQDLELEKGDYGELILDKSLWIMEIKCNESIPLWLTKLLAKEDIKKSSFSKYGKEYTQYILNNKKEMYKSVG</sequence>